<gene>
    <name evidence="5" type="primary">rpsH</name>
    <name evidence="7" type="ORF">A3G99_02505</name>
</gene>
<dbReference type="GO" id="GO:0005737">
    <property type="term" value="C:cytoplasm"/>
    <property type="evidence" value="ECO:0007669"/>
    <property type="project" value="UniProtKB-ARBA"/>
</dbReference>
<name>A0A1G2USW0_9BACT</name>
<evidence type="ECO:0000313" key="7">
    <source>
        <dbReference type="EMBL" id="OHB12428.1"/>
    </source>
</evidence>
<evidence type="ECO:0000256" key="3">
    <source>
        <dbReference type="ARBA" id="ARBA00023274"/>
    </source>
</evidence>
<dbReference type="GO" id="GO:1990904">
    <property type="term" value="C:ribonucleoprotein complex"/>
    <property type="evidence" value="ECO:0007669"/>
    <property type="project" value="UniProtKB-KW"/>
</dbReference>
<comment type="subunit">
    <text evidence="5">Part of the 30S ribosomal subunit. Contacts proteins S5 and S12.</text>
</comment>
<comment type="similarity">
    <text evidence="1 5 6">Belongs to the universal ribosomal protein uS8 family.</text>
</comment>
<keyword evidence="2 5" id="KW-0689">Ribosomal protein</keyword>
<dbReference type="GO" id="GO:0019843">
    <property type="term" value="F:rRNA binding"/>
    <property type="evidence" value="ECO:0007669"/>
    <property type="project" value="UniProtKB-UniRule"/>
</dbReference>
<dbReference type="Gene3D" id="3.30.1370.30">
    <property type="match status" value="1"/>
</dbReference>
<dbReference type="FunFam" id="3.30.1490.10:FF:000001">
    <property type="entry name" value="30S ribosomal protein S8"/>
    <property type="match status" value="1"/>
</dbReference>
<proteinExistence type="inferred from homology"/>
<dbReference type="GO" id="GO:0005840">
    <property type="term" value="C:ribosome"/>
    <property type="evidence" value="ECO:0007669"/>
    <property type="project" value="UniProtKB-KW"/>
</dbReference>
<keyword evidence="5" id="KW-0699">rRNA-binding</keyword>
<dbReference type="HAMAP" id="MF_01302_B">
    <property type="entry name" value="Ribosomal_uS8_B"/>
    <property type="match status" value="1"/>
</dbReference>
<evidence type="ECO:0000256" key="2">
    <source>
        <dbReference type="ARBA" id="ARBA00022980"/>
    </source>
</evidence>
<keyword evidence="3 5" id="KW-0687">Ribonucleoprotein</keyword>
<dbReference type="GO" id="GO:0003735">
    <property type="term" value="F:structural constituent of ribosome"/>
    <property type="evidence" value="ECO:0007669"/>
    <property type="project" value="InterPro"/>
</dbReference>
<evidence type="ECO:0000256" key="1">
    <source>
        <dbReference type="ARBA" id="ARBA00006471"/>
    </source>
</evidence>
<dbReference type="AlphaFoldDB" id="A0A1G2USW0"/>
<dbReference type="PROSITE" id="PS00053">
    <property type="entry name" value="RIBOSOMAL_S8"/>
    <property type="match status" value="1"/>
</dbReference>
<dbReference type="Pfam" id="PF00410">
    <property type="entry name" value="Ribosomal_S8"/>
    <property type="match status" value="1"/>
</dbReference>
<accession>A0A1G2USW0</accession>
<dbReference type="GO" id="GO:0006412">
    <property type="term" value="P:translation"/>
    <property type="evidence" value="ECO:0007669"/>
    <property type="project" value="UniProtKB-UniRule"/>
</dbReference>
<evidence type="ECO:0000256" key="4">
    <source>
        <dbReference type="ARBA" id="ARBA00035258"/>
    </source>
</evidence>
<dbReference type="Proteomes" id="UP000176558">
    <property type="component" value="Unassembled WGS sequence"/>
</dbReference>
<reference evidence="7 8" key="1">
    <citation type="journal article" date="2016" name="Nat. Commun.">
        <title>Thousands of microbial genomes shed light on interconnected biogeochemical processes in an aquifer system.</title>
        <authorList>
            <person name="Anantharaman K."/>
            <person name="Brown C.T."/>
            <person name="Hug L.A."/>
            <person name="Sharon I."/>
            <person name="Castelle C.J."/>
            <person name="Probst A.J."/>
            <person name="Thomas B.C."/>
            <person name="Singh A."/>
            <person name="Wilkins M.J."/>
            <person name="Karaoz U."/>
            <person name="Brodie E.L."/>
            <person name="Williams K.H."/>
            <person name="Hubbard S.S."/>
            <person name="Banfield J.F."/>
        </authorList>
    </citation>
    <scope>NUCLEOTIDE SEQUENCE [LARGE SCALE GENOMIC DNA]</scope>
</reference>
<dbReference type="EMBL" id="MHWT01000016">
    <property type="protein sequence ID" value="OHB12428.1"/>
    <property type="molecule type" value="Genomic_DNA"/>
</dbReference>
<dbReference type="Gene3D" id="3.30.1490.10">
    <property type="match status" value="1"/>
</dbReference>
<comment type="caution">
    <text evidence="7">The sequence shown here is derived from an EMBL/GenBank/DDBJ whole genome shotgun (WGS) entry which is preliminary data.</text>
</comment>
<evidence type="ECO:0000313" key="8">
    <source>
        <dbReference type="Proteomes" id="UP000176558"/>
    </source>
</evidence>
<protein>
    <recommendedName>
        <fullName evidence="4 5">Small ribosomal subunit protein uS8</fullName>
    </recommendedName>
</protein>
<dbReference type="PANTHER" id="PTHR11758">
    <property type="entry name" value="40S RIBOSOMAL PROTEIN S15A"/>
    <property type="match status" value="1"/>
</dbReference>
<dbReference type="NCBIfam" id="NF001109">
    <property type="entry name" value="PRK00136.1"/>
    <property type="match status" value="1"/>
</dbReference>
<dbReference type="InterPro" id="IPR047863">
    <property type="entry name" value="Ribosomal_uS8_CS"/>
</dbReference>
<dbReference type="SUPFAM" id="SSF56047">
    <property type="entry name" value="Ribosomal protein S8"/>
    <property type="match status" value="1"/>
</dbReference>
<evidence type="ECO:0000256" key="5">
    <source>
        <dbReference type="HAMAP-Rule" id="MF_01302"/>
    </source>
</evidence>
<comment type="function">
    <text evidence="5">One of the primary rRNA binding proteins, it binds directly to 16S rRNA central domain where it helps coordinate assembly of the platform of the 30S subunit.</text>
</comment>
<dbReference type="InterPro" id="IPR035987">
    <property type="entry name" value="Ribosomal_uS8_sf"/>
</dbReference>
<sequence>MDPIADMIIRIKNASDSRKESVVFPYSKLKLAILDILQKNGYIASFGKKGKKVVKFIEVGLAYEDGIPKISEVERVSKTSKRVYIKSKDVKKVKSGLGLLILSTPKGIMTDKQARETKVGGEALFKVW</sequence>
<organism evidence="7 8">
    <name type="scientific">Candidatus Zambryskibacteria bacterium RIFCSPLOWO2_12_FULL_39_23</name>
    <dbReference type="NCBI Taxonomy" id="1802776"/>
    <lineage>
        <taxon>Bacteria</taxon>
        <taxon>Candidatus Zambryskiibacteriota</taxon>
    </lineage>
</organism>
<keyword evidence="5" id="KW-0694">RNA-binding</keyword>
<dbReference type="InterPro" id="IPR000630">
    <property type="entry name" value="Ribosomal_uS8"/>
</dbReference>
<evidence type="ECO:0000256" key="6">
    <source>
        <dbReference type="RuleBase" id="RU003660"/>
    </source>
</evidence>